<evidence type="ECO:0000313" key="9">
    <source>
        <dbReference type="EMBL" id="KAL0272377.1"/>
    </source>
</evidence>
<feature type="transmembrane region" description="Helical" evidence="7">
    <location>
        <begin position="116"/>
        <end position="133"/>
    </location>
</feature>
<feature type="transmembrane region" description="Helical" evidence="7">
    <location>
        <begin position="145"/>
        <end position="166"/>
    </location>
</feature>
<reference evidence="9" key="1">
    <citation type="journal article" date="2024" name="Gigascience">
        <title>Chromosome-level genome of the poultry shaft louse Menopon gallinae provides insight into the host-switching and adaptive evolution of parasitic lice.</title>
        <authorList>
            <person name="Xu Y."/>
            <person name="Ma L."/>
            <person name="Liu S."/>
            <person name="Liang Y."/>
            <person name="Liu Q."/>
            <person name="He Z."/>
            <person name="Tian L."/>
            <person name="Duan Y."/>
            <person name="Cai W."/>
            <person name="Li H."/>
            <person name="Song F."/>
        </authorList>
    </citation>
    <scope>NUCLEOTIDE SEQUENCE</scope>
    <source>
        <strain evidence="9">Cailab_2023a</strain>
    </source>
</reference>
<gene>
    <name evidence="9" type="ORF">PYX00_005369</name>
</gene>
<feature type="transmembrane region" description="Helical" evidence="7">
    <location>
        <begin position="48"/>
        <end position="68"/>
    </location>
</feature>
<feature type="compositionally biased region" description="Polar residues" evidence="6">
    <location>
        <begin position="1"/>
        <end position="11"/>
    </location>
</feature>
<feature type="region of interest" description="Disordered" evidence="6">
    <location>
        <begin position="1"/>
        <end position="27"/>
    </location>
</feature>
<evidence type="ECO:0000256" key="4">
    <source>
        <dbReference type="ARBA" id="ARBA00023136"/>
    </source>
</evidence>
<evidence type="ECO:0000256" key="5">
    <source>
        <dbReference type="PROSITE-ProRule" id="PRU00581"/>
    </source>
</evidence>
<accession>A0AAW2HSD6</accession>
<evidence type="ECO:0000256" key="7">
    <source>
        <dbReference type="SAM" id="Phobius"/>
    </source>
</evidence>
<evidence type="ECO:0000256" key="1">
    <source>
        <dbReference type="ARBA" id="ARBA00004141"/>
    </source>
</evidence>
<organism evidence="9">
    <name type="scientific">Menopon gallinae</name>
    <name type="common">poultry shaft louse</name>
    <dbReference type="NCBI Taxonomy" id="328185"/>
    <lineage>
        <taxon>Eukaryota</taxon>
        <taxon>Metazoa</taxon>
        <taxon>Ecdysozoa</taxon>
        <taxon>Arthropoda</taxon>
        <taxon>Hexapoda</taxon>
        <taxon>Insecta</taxon>
        <taxon>Pterygota</taxon>
        <taxon>Neoptera</taxon>
        <taxon>Paraneoptera</taxon>
        <taxon>Psocodea</taxon>
        <taxon>Troctomorpha</taxon>
        <taxon>Phthiraptera</taxon>
        <taxon>Amblycera</taxon>
        <taxon>Menoponidae</taxon>
        <taxon>Menopon</taxon>
    </lineage>
</organism>
<dbReference type="GO" id="GO:0016020">
    <property type="term" value="C:membrane"/>
    <property type="evidence" value="ECO:0007669"/>
    <property type="project" value="UniProtKB-SubCell"/>
</dbReference>
<sequence>MMTETSITVTPSEGAPHAPQVKSDPGQGQGGLGWLRLNTDYFKTIPGILKLIQVLFGIICMACASPARLSGTNWFLFVVVSSFISTLIWISVYLLSIKESLKLPIDWTLTELMNTVIKTILYAIAFIVQLSVWSPGYLFYRDSNLTAGAFGLFNTLAYAAGAYYLYAEWKYSQGSGVGP</sequence>
<dbReference type="PROSITE" id="PS51225">
    <property type="entry name" value="MARVEL"/>
    <property type="match status" value="1"/>
</dbReference>
<dbReference type="AlphaFoldDB" id="A0AAW2HSD6"/>
<evidence type="ECO:0000256" key="3">
    <source>
        <dbReference type="ARBA" id="ARBA00022989"/>
    </source>
</evidence>
<evidence type="ECO:0000256" key="2">
    <source>
        <dbReference type="ARBA" id="ARBA00022692"/>
    </source>
</evidence>
<comment type="caution">
    <text evidence="9">The sequence shown here is derived from an EMBL/GenBank/DDBJ whole genome shotgun (WGS) entry which is preliminary data.</text>
</comment>
<dbReference type="PANTHER" id="PTHR22776">
    <property type="entry name" value="MARVEL-CONTAINING POTENTIAL LIPID RAFT-ASSOCIATED PROTEIN"/>
    <property type="match status" value="1"/>
</dbReference>
<comment type="subcellular location">
    <subcellularLocation>
        <location evidence="1">Membrane</location>
        <topology evidence="1">Multi-pass membrane protein</topology>
    </subcellularLocation>
</comment>
<keyword evidence="3 7" id="KW-1133">Transmembrane helix</keyword>
<feature type="transmembrane region" description="Helical" evidence="7">
    <location>
        <begin position="74"/>
        <end position="95"/>
    </location>
</feature>
<proteinExistence type="predicted"/>
<protein>
    <recommendedName>
        <fullName evidence="8">MARVEL domain-containing protein</fullName>
    </recommendedName>
</protein>
<dbReference type="PANTHER" id="PTHR22776:SF97">
    <property type="entry name" value="RE01453P"/>
    <property type="match status" value="1"/>
</dbReference>
<evidence type="ECO:0000256" key="6">
    <source>
        <dbReference type="SAM" id="MobiDB-lite"/>
    </source>
</evidence>
<keyword evidence="4 5" id="KW-0472">Membrane</keyword>
<evidence type="ECO:0000259" key="8">
    <source>
        <dbReference type="PROSITE" id="PS51225"/>
    </source>
</evidence>
<dbReference type="Pfam" id="PF01284">
    <property type="entry name" value="MARVEL"/>
    <property type="match status" value="1"/>
</dbReference>
<keyword evidence="2 5" id="KW-0812">Transmembrane</keyword>
<dbReference type="InterPro" id="IPR050578">
    <property type="entry name" value="MARVEL-CKLF_proteins"/>
</dbReference>
<dbReference type="InterPro" id="IPR008253">
    <property type="entry name" value="Marvel"/>
</dbReference>
<dbReference type="EMBL" id="JARGDH010000003">
    <property type="protein sequence ID" value="KAL0272377.1"/>
    <property type="molecule type" value="Genomic_DNA"/>
</dbReference>
<name>A0AAW2HSD6_9NEOP</name>
<feature type="domain" description="MARVEL" evidence="8">
    <location>
        <begin position="41"/>
        <end position="170"/>
    </location>
</feature>